<gene>
    <name evidence="2" type="ORF">NTE_01807</name>
</gene>
<keyword evidence="3" id="KW-1185">Reference proteome</keyword>
<keyword evidence="1" id="KW-0812">Transmembrane</keyword>
<organism evidence="2 3">
    <name type="scientific">Candidatus Nitrososphaera evergladensis SR1</name>
    <dbReference type="NCBI Taxonomy" id="1459636"/>
    <lineage>
        <taxon>Archaea</taxon>
        <taxon>Nitrososphaerota</taxon>
        <taxon>Nitrososphaeria</taxon>
        <taxon>Nitrososphaerales</taxon>
        <taxon>Nitrososphaeraceae</taxon>
        <taxon>Nitrososphaera</taxon>
    </lineage>
</organism>
<reference evidence="2 3" key="1">
    <citation type="journal article" date="2014" name="PLoS ONE">
        <title>Genome Sequence of Candidatus Nitrososphaera evergladensis from Group I.1b Enriched from Everglades Soil Reveals Novel Genomic Features of the Ammonia-Oxidizing Archaea.</title>
        <authorList>
            <person name="Zhalnina K.V."/>
            <person name="Dias R."/>
            <person name="Leonard M.T."/>
            <person name="Dorr de Quadros P."/>
            <person name="Camargo F.A."/>
            <person name="Drew J.C."/>
            <person name="Farmerie W.G."/>
            <person name="Daroub S.H."/>
            <person name="Triplett E.W."/>
        </authorList>
    </citation>
    <scope>NUCLEOTIDE SEQUENCE [LARGE SCALE GENOMIC DNA]</scope>
    <source>
        <strain evidence="2 3">SR1</strain>
    </source>
</reference>
<evidence type="ECO:0000313" key="2">
    <source>
        <dbReference type="EMBL" id="AIF83868.1"/>
    </source>
</evidence>
<proteinExistence type="predicted"/>
<evidence type="ECO:0000256" key="1">
    <source>
        <dbReference type="SAM" id="Phobius"/>
    </source>
</evidence>
<keyword evidence="1" id="KW-0472">Membrane</keyword>
<name>A0A075MRS6_9ARCH</name>
<dbReference type="EMBL" id="CP007174">
    <property type="protein sequence ID" value="AIF83868.1"/>
    <property type="molecule type" value="Genomic_DNA"/>
</dbReference>
<dbReference type="Proteomes" id="UP000028194">
    <property type="component" value="Chromosome"/>
</dbReference>
<sequence>MPFKFQTDFGMFQTTIGIIIGIGIALVSFGFTTAANILQGLITLDPQTTPARVYLGLEALSTLGLFWGVSGAIVFAGGIFLFVWKRKSFYERARRLDGDASS</sequence>
<feature type="transmembrane region" description="Helical" evidence="1">
    <location>
        <begin position="59"/>
        <end position="84"/>
    </location>
</feature>
<evidence type="ECO:0000313" key="3">
    <source>
        <dbReference type="Proteomes" id="UP000028194"/>
    </source>
</evidence>
<feature type="transmembrane region" description="Helical" evidence="1">
    <location>
        <begin position="12"/>
        <end position="39"/>
    </location>
</feature>
<protein>
    <submittedName>
        <fullName evidence="2">Uncharacterized protein</fullName>
    </submittedName>
</protein>
<dbReference type="AlphaFoldDB" id="A0A075MRS6"/>
<dbReference type="KEGG" id="nev:NTE_01807"/>
<accession>A0A075MRS6</accession>
<keyword evidence="1" id="KW-1133">Transmembrane helix</keyword>
<dbReference type="HOGENOM" id="CLU_2270919_0_0_2"/>